<dbReference type="PROSITE" id="PS51318">
    <property type="entry name" value="TAT"/>
    <property type="match status" value="1"/>
</dbReference>
<dbReference type="RefSeq" id="WP_102378668.1">
    <property type="nucleotide sequence ID" value="NZ_AP025564.1"/>
</dbReference>
<dbReference type="PROSITE" id="PS51257">
    <property type="entry name" value="PROKAR_LIPOPROTEIN"/>
    <property type="match status" value="1"/>
</dbReference>
<keyword evidence="2" id="KW-0285">Flavoprotein</keyword>
<dbReference type="PANTHER" id="PTHR43400:SF7">
    <property type="entry name" value="FAD-DEPENDENT OXIDOREDUCTASE 2 FAD BINDING DOMAIN-CONTAINING PROTEIN"/>
    <property type="match status" value="1"/>
</dbReference>
<dbReference type="SUPFAM" id="SSF56425">
    <property type="entry name" value="Succinate dehydrogenase/fumarate reductase flavoprotein, catalytic domain"/>
    <property type="match status" value="1"/>
</dbReference>
<dbReference type="Gene3D" id="3.90.700.10">
    <property type="entry name" value="Succinate dehydrogenase/fumarate reductase flavoprotein, catalytic domain"/>
    <property type="match status" value="1"/>
</dbReference>
<evidence type="ECO:0000256" key="2">
    <source>
        <dbReference type="ARBA" id="ARBA00022630"/>
    </source>
</evidence>
<feature type="domain" description="FAD-dependent oxidoreductase 2 FAD-binding" evidence="5">
    <location>
        <begin position="55"/>
        <end position="511"/>
    </location>
</feature>
<evidence type="ECO:0000313" key="7">
    <source>
        <dbReference type="Proteomes" id="UP001320544"/>
    </source>
</evidence>
<evidence type="ECO:0000256" key="3">
    <source>
        <dbReference type="ARBA" id="ARBA00022827"/>
    </source>
</evidence>
<dbReference type="Pfam" id="PF00890">
    <property type="entry name" value="FAD_binding_2"/>
    <property type="match status" value="1"/>
</dbReference>
<reference evidence="6 7" key="1">
    <citation type="submission" date="2022-01" db="EMBL/GenBank/DDBJ databases">
        <title>Novel bile acid biosynthetic pathways are enriched in the microbiome of centenarians.</title>
        <authorList>
            <person name="Sato Y."/>
            <person name="Atarashi K."/>
            <person name="Plichta R.D."/>
            <person name="Arai Y."/>
            <person name="Sasajima S."/>
            <person name="Kearney M.S."/>
            <person name="Suda W."/>
            <person name="Takeshita K."/>
            <person name="Sasaki T."/>
            <person name="Okamoto S."/>
            <person name="Skelly N.A."/>
            <person name="Okamura Y."/>
            <person name="Vlamakis H."/>
            <person name="Li Y."/>
            <person name="Tanoue T."/>
            <person name="Takei H."/>
            <person name="Nittono H."/>
            <person name="Narushima S."/>
            <person name="Irie J."/>
            <person name="Itoh H."/>
            <person name="Moriya K."/>
            <person name="Sugiura Y."/>
            <person name="Suematsu M."/>
            <person name="Moritoki N."/>
            <person name="Shibata S."/>
            <person name="Littman R.D."/>
            <person name="Fischbach A.M."/>
            <person name="Uwamino Y."/>
            <person name="Inoue T."/>
            <person name="Honda A."/>
            <person name="Hattori M."/>
            <person name="Murai T."/>
            <person name="Xavier J.R."/>
            <person name="Hirose N."/>
            <person name="Honda K."/>
        </authorList>
    </citation>
    <scope>NUCLEOTIDE SEQUENCE [LARGE SCALE GENOMIC DNA]</scope>
    <source>
        <strain evidence="6 7">CE91-St30</strain>
    </source>
</reference>
<dbReference type="Gene3D" id="3.50.50.60">
    <property type="entry name" value="FAD/NAD(P)-binding domain"/>
    <property type="match status" value="1"/>
</dbReference>
<organism evidence="6 7">
    <name type="scientific">Raoultibacter timonensis</name>
    <dbReference type="NCBI Taxonomy" id="1907662"/>
    <lineage>
        <taxon>Bacteria</taxon>
        <taxon>Bacillati</taxon>
        <taxon>Actinomycetota</taxon>
        <taxon>Coriobacteriia</taxon>
        <taxon>Eggerthellales</taxon>
        <taxon>Eggerthellaceae</taxon>
        <taxon>Raoultibacter</taxon>
    </lineage>
</organism>
<evidence type="ECO:0000256" key="4">
    <source>
        <dbReference type="ARBA" id="ARBA00023002"/>
    </source>
</evidence>
<dbReference type="Proteomes" id="UP001320544">
    <property type="component" value="Chromosome"/>
</dbReference>
<keyword evidence="7" id="KW-1185">Reference proteome</keyword>
<sequence length="534" mass="56915">MGKMATRRDFVAATGLGVLGLAGGAALGLAGCGSGTSQGNASAQASEVSWDEEYDVIVVGAGLAGLAAAITVATEGDGATCLLLEKSDQPAGGGNSQFSSGSVTYTDDAEAFGSYLKELRGDYTGTPDDILEVFAQRSAELRDWVVGLGADESDMKFTNEDGSKRGEFGELENSESYRYMSFNKKESKSFTHISHFALSVVEAHADVITEKTKAPLTDLVCDAEGAVVGVVYDERGKEMKAKANKGVIMCCGGFENDTVMRQDYLSAPHAHPVAGINNTGDGHRICAKIGADMWHMHSCAGFWTNAVSLDGEKYCAYRKINKQNGITVGINGRRFYMDYDMAVSGWPQSDELVSLEGDVGCRHGHQQFGGEWPLLPLPSVMWFIYDQDHAEDAYTDGTGDPVADGFAVSADSIEELAALIDVPESELTETVALWNSYCEGGKDLSFHRPPSTLNPVANGPFYAMKCCCELLNTDGGPRRNAKAQILDTAGEPIANLYSAGEFGSLWAHLYQGSCNLSECLVFGRLAVQSALGIA</sequence>
<dbReference type="InterPro" id="IPR003953">
    <property type="entry name" value="FAD-dep_OxRdtase_2_FAD-bd"/>
</dbReference>
<dbReference type="InterPro" id="IPR036188">
    <property type="entry name" value="FAD/NAD-bd_sf"/>
</dbReference>
<dbReference type="InterPro" id="IPR027477">
    <property type="entry name" value="Succ_DH/fumarate_Rdtase_cat_sf"/>
</dbReference>
<dbReference type="SUPFAM" id="SSF51905">
    <property type="entry name" value="FAD/NAD(P)-binding domain"/>
    <property type="match status" value="1"/>
</dbReference>
<comment type="cofactor">
    <cofactor evidence="1">
        <name>FAD</name>
        <dbReference type="ChEBI" id="CHEBI:57692"/>
    </cofactor>
</comment>
<proteinExistence type="predicted"/>
<name>A0ABM7WHM1_9ACTN</name>
<accession>A0ABM7WHM1</accession>
<dbReference type="InterPro" id="IPR050315">
    <property type="entry name" value="FAD-oxidoreductase_2"/>
</dbReference>
<evidence type="ECO:0000313" key="6">
    <source>
        <dbReference type="EMBL" id="BDE95754.1"/>
    </source>
</evidence>
<keyword evidence="3" id="KW-0274">FAD</keyword>
<dbReference type="EMBL" id="AP025564">
    <property type="protein sequence ID" value="BDE95754.1"/>
    <property type="molecule type" value="Genomic_DNA"/>
</dbReference>
<dbReference type="InterPro" id="IPR006311">
    <property type="entry name" value="TAT_signal"/>
</dbReference>
<keyword evidence="4" id="KW-0560">Oxidoreductase</keyword>
<dbReference type="PANTHER" id="PTHR43400">
    <property type="entry name" value="FUMARATE REDUCTASE"/>
    <property type="match status" value="1"/>
</dbReference>
<gene>
    <name evidence="6" type="ORF">CE91St30_10870</name>
</gene>
<evidence type="ECO:0000259" key="5">
    <source>
        <dbReference type="Pfam" id="PF00890"/>
    </source>
</evidence>
<protein>
    <submittedName>
        <fullName evidence="6">FAD-binding dehydrogenase</fullName>
    </submittedName>
</protein>
<evidence type="ECO:0000256" key="1">
    <source>
        <dbReference type="ARBA" id="ARBA00001974"/>
    </source>
</evidence>